<proteinExistence type="predicted"/>
<reference evidence="2" key="1">
    <citation type="submission" date="2016-03" db="EMBL/GenBank/DDBJ databases">
        <authorList>
            <person name="Guldener U."/>
        </authorList>
    </citation>
    <scope>NUCLEOTIDE SEQUENCE [LARGE SCALE GENOMIC DNA]</scope>
    <source>
        <strain evidence="2">04CH-RAC-A.6.1</strain>
    </source>
</reference>
<protein>
    <submittedName>
        <fullName evidence="1">Uncharacterized protein</fullName>
    </submittedName>
</protein>
<evidence type="ECO:0000313" key="1">
    <source>
        <dbReference type="EMBL" id="CZT11475.1"/>
    </source>
</evidence>
<dbReference type="AlphaFoldDB" id="A0A1E1LLW9"/>
<accession>A0A1E1LLW9</accession>
<keyword evidence="2" id="KW-1185">Reference proteome</keyword>
<name>A0A1E1LLW9_9HELO</name>
<dbReference type="EMBL" id="FJUX01000141">
    <property type="protein sequence ID" value="CZT11475.1"/>
    <property type="molecule type" value="Genomic_DNA"/>
</dbReference>
<evidence type="ECO:0000313" key="2">
    <source>
        <dbReference type="Proteomes" id="UP000178912"/>
    </source>
</evidence>
<organism evidence="1 2">
    <name type="scientific">Rhynchosporium agropyri</name>
    <dbReference type="NCBI Taxonomy" id="914238"/>
    <lineage>
        <taxon>Eukaryota</taxon>
        <taxon>Fungi</taxon>
        <taxon>Dikarya</taxon>
        <taxon>Ascomycota</taxon>
        <taxon>Pezizomycotina</taxon>
        <taxon>Leotiomycetes</taxon>
        <taxon>Helotiales</taxon>
        <taxon>Ploettnerulaceae</taxon>
        <taxon>Rhynchosporium</taxon>
    </lineage>
</organism>
<sequence length="52" mass="5757">MRCDVVDVEKSGLSDRVWLPGRMGNSTEGALCLLQDTLEIWKVRRVSNGHAG</sequence>
<dbReference type="Proteomes" id="UP000178912">
    <property type="component" value="Unassembled WGS sequence"/>
</dbReference>
<gene>
    <name evidence="1" type="ORF">RAG0_15611</name>
</gene>